<proteinExistence type="predicted"/>
<feature type="compositionally biased region" description="Basic and acidic residues" evidence="6">
    <location>
        <begin position="700"/>
        <end position="709"/>
    </location>
</feature>
<feature type="compositionally biased region" description="Basic residues" evidence="6">
    <location>
        <begin position="777"/>
        <end position="789"/>
    </location>
</feature>
<feature type="compositionally biased region" description="Low complexity" evidence="6">
    <location>
        <begin position="1845"/>
        <end position="1855"/>
    </location>
</feature>
<feature type="transmembrane region" description="Helical" evidence="7">
    <location>
        <begin position="17"/>
        <end position="35"/>
    </location>
</feature>
<keyword evidence="4" id="KW-0040">ANK repeat</keyword>
<reference evidence="9" key="1">
    <citation type="journal article" date="2023" name="Commun. Biol.">
        <title>Genome analysis of Parmales, the sister group of diatoms, reveals the evolutionary specialization of diatoms from phago-mixotrophs to photoautotrophs.</title>
        <authorList>
            <person name="Ban H."/>
            <person name="Sato S."/>
            <person name="Yoshikawa S."/>
            <person name="Yamada K."/>
            <person name="Nakamura Y."/>
            <person name="Ichinomiya M."/>
            <person name="Sato N."/>
            <person name="Blanc-Mathieu R."/>
            <person name="Endo H."/>
            <person name="Kuwata A."/>
            <person name="Ogata H."/>
        </authorList>
    </citation>
    <scope>NUCLEOTIDE SEQUENCE [LARGE SCALE GENOMIC DNA]</scope>
</reference>
<organism evidence="8 9">
    <name type="scientific">Triparma laevis f. inornata</name>
    <dbReference type="NCBI Taxonomy" id="1714386"/>
    <lineage>
        <taxon>Eukaryota</taxon>
        <taxon>Sar</taxon>
        <taxon>Stramenopiles</taxon>
        <taxon>Ochrophyta</taxon>
        <taxon>Bolidophyceae</taxon>
        <taxon>Parmales</taxon>
        <taxon>Triparmaceae</taxon>
        <taxon>Triparma</taxon>
    </lineage>
</organism>
<feature type="transmembrane region" description="Helical" evidence="7">
    <location>
        <begin position="923"/>
        <end position="944"/>
    </location>
</feature>
<keyword evidence="1" id="KW-0343">GTPase activation</keyword>
<dbReference type="Proteomes" id="UP001162640">
    <property type="component" value="Unassembled WGS sequence"/>
</dbReference>
<gene>
    <name evidence="8" type="ORF">TL16_g08632</name>
</gene>
<dbReference type="GO" id="GO:0031267">
    <property type="term" value="F:small GTPase binding"/>
    <property type="evidence" value="ECO:0007669"/>
    <property type="project" value="TreeGrafter"/>
</dbReference>
<evidence type="ECO:0000256" key="6">
    <source>
        <dbReference type="SAM" id="MobiDB-lite"/>
    </source>
</evidence>
<keyword evidence="7" id="KW-1133">Transmembrane helix</keyword>
<feature type="region of interest" description="Disordered" evidence="6">
    <location>
        <begin position="752"/>
        <end position="792"/>
    </location>
</feature>
<evidence type="ECO:0000256" key="1">
    <source>
        <dbReference type="ARBA" id="ARBA00022468"/>
    </source>
</evidence>
<dbReference type="GO" id="GO:0005829">
    <property type="term" value="C:cytosol"/>
    <property type="evidence" value="ECO:0007669"/>
    <property type="project" value="TreeGrafter"/>
</dbReference>
<feature type="transmembrane region" description="Helical" evidence="7">
    <location>
        <begin position="980"/>
        <end position="998"/>
    </location>
</feature>
<dbReference type="InterPro" id="IPR032675">
    <property type="entry name" value="LRR_dom_sf"/>
</dbReference>
<evidence type="ECO:0000256" key="7">
    <source>
        <dbReference type="SAM" id="Phobius"/>
    </source>
</evidence>
<evidence type="ECO:0000256" key="2">
    <source>
        <dbReference type="ARBA" id="ARBA00022614"/>
    </source>
</evidence>
<feature type="transmembrane region" description="Helical" evidence="7">
    <location>
        <begin position="956"/>
        <end position="974"/>
    </location>
</feature>
<comment type="caution">
    <text evidence="8">The sequence shown here is derived from an EMBL/GenBank/DDBJ whole genome shotgun (WGS) entry which is preliminary data.</text>
</comment>
<evidence type="ECO:0000256" key="3">
    <source>
        <dbReference type="ARBA" id="ARBA00022737"/>
    </source>
</evidence>
<feature type="coiled-coil region" evidence="5">
    <location>
        <begin position="347"/>
        <end position="374"/>
    </location>
</feature>
<dbReference type="Gene3D" id="1.25.40.20">
    <property type="entry name" value="Ankyrin repeat-containing domain"/>
    <property type="match status" value="1"/>
</dbReference>
<feature type="region of interest" description="Disordered" evidence="6">
    <location>
        <begin position="178"/>
        <end position="211"/>
    </location>
</feature>
<feature type="compositionally biased region" description="Acidic residues" evidence="6">
    <location>
        <begin position="1856"/>
        <end position="1868"/>
    </location>
</feature>
<feature type="region of interest" description="Disordered" evidence="6">
    <location>
        <begin position="533"/>
        <end position="554"/>
    </location>
</feature>
<keyword evidence="7" id="KW-0472">Membrane</keyword>
<feature type="repeat" description="ANK" evidence="4">
    <location>
        <begin position="1097"/>
        <end position="1129"/>
    </location>
</feature>
<dbReference type="InterPro" id="IPR027038">
    <property type="entry name" value="RanGap"/>
</dbReference>
<dbReference type="Pfam" id="PF13637">
    <property type="entry name" value="Ank_4"/>
    <property type="match status" value="1"/>
</dbReference>
<keyword evidence="3" id="KW-0677">Repeat</keyword>
<accession>A0A9W7EGW9</accession>
<dbReference type="PANTHER" id="PTHR24113">
    <property type="entry name" value="RAN GTPASE-ACTIVATING PROTEIN 1"/>
    <property type="match status" value="1"/>
</dbReference>
<dbReference type="Gene3D" id="3.80.10.10">
    <property type="entry name" value="Ribonuclease Inhibitor"/>
    <property type="match status" value="4"/>
</dbReference>
<dbReference type="InterPro" id="IPR001611">
    <property type="entry name" value="Leu-rich_rpt"/>
</dbReference>
<keyword evidence="7" id="KW-0812">Transmembrane</keyword>
<feature type="region of interest" description="Disordered" evidence="6">
    <location>
        <begin position="700"/>
        <end position="734"/>
    </location>
</feature>
<dbReference type="SUPFAM" id="SSF48371">
    <property type="entry name" value="ARM repeat"/>
    <property type="match status" value="1"/>
</dbReference>
<dbReference type="GO" id="GO:0005634">
    <property type="term" value="C:nucleus"/>
    <property type="evidence" value="ECO:0007669"/>
    <property type="project" value="TreeGrafter"/>
</dbReference>
<feature type="repeat" description="ANK" evidence="4">
    <location>
        <begin position="1130"/>
        <end position="1162"/>
    </location>
</feature>
<dbReference type="PROSITE" id="PS50088">
    <property type="entry name" value="ANK_REPEAT"/>
    <property type="match status" value="2"/>
</dbReference>
<dbReference type="SUPFAM" id="SSF52047">
    <property type="entry name" value="RNI-like"/>
    <property type="match status" value="2"/>
</dbReference>
<feature type="region of interest" description="Disordered" evidence="6">
    <location>
        <begin position="1367"/>
        <end position="1392"/>
    </location>
</feature>
<dbReference type="SMART" id="SM00248">
    <property type="entry name" value="ANK"/>
    <property type="match status" value="3"/>
</dbReference>
<dbReference type="PANTHER" id="PTHR24113:SF12">
    <property type="entry name" value="RAN GTPASE-ACTIVATING PROTEIN 1"/>
    <property type="match status" value="1"/>
</dbReference>
<evidence type="ECO:0000256" key="5">
    <source>
        <dbReference type="SAM" id="Coils"/>
    </source>
</evidence>
<feature type="transmembrane region" description="Helical" evidence="7">
    <location>
        <begin position="135"/>
        <end position="159"/>
    </location>
</feature>
<dbReference type="InterPro" id="IPR016024">
    <property type="entry name" value="ARM-type_fold"/>
</dbReference>
<sequence>MHTYQVRDKGIFSTQSLYILIGVTTIASLVFAVLWREVPVGHVGGYLMFISPFLFIFAVKVGMDTMGRFLYLEFLRKQKPNETMIFFHTLKLWKQKLCLFFVLACYLPIGTALLAELKARIEYSVEDPDQIGSHILSALIGCLSFGWMVVFPSWLFLIARKRKNDLLARKKQEAAEKAMKEAAEKAEKTAQRDGNKKKQPNDAKQNEPTKPEITAVSFIEAERLAIEKYSLLSTLGHHKSSFSIAALLGYFLSTLQNYNPLYYWSKRELEKTMEGTLPRHEYINHLTTQFTDLCNDNNTLELHLLNHEIIELALERDQLKSKIANPERPGRFIILELLNFVKKDDTANEESEQLKFLEKELEDKTDTLVDCIARRKLLRIRIDHKKEIDPNDNKKQFKERRAKNHSMAYRKWIDLEVEKALMDRTNYEKPSKLNNPETPLRDTAQLFKTITFYWTRNAVRLFLAKRSLLDLAARLELVYAVDSMFLEARKKVQPQHNSLSKTNKSSFQKPMEVLRWSKHLCPTAEMLAERLKEKKTRQEAAEDKPTNVKTPHTEQLATPFKKLWSKSYIIYPAPTSENPNPEPYVDHDIAEEVVEAMQYLASENNAVNARESKEDSLDNKELGQLNIDPNFRPGATVLHYAMHLFKMDYEALDAIHGLVARGTDCCISSDLSVDRSHVSKLDEEGNILKLINDRVEIAQKQHESQKKASEASLANAENPNQQETKPAEKPRPRLRTGSEANLTFQFSSHSNLVTSTHGEGSGSGSNSSDTLRNPKSPPKKSSKKKKNINRVHTVNKNEKNFTVTNILAKFIKSEFQSRYGNASGKGCSLERWDRLKVLKTKSTTNYKELQTTAFVNFCELHSHPIDMLFSLYEDKYWWWKFLTQFFERAVLIVIVTFAGGELMDEAREDAENTPNTFQDAIGLYMSMIVIAFMAAISWRAAPFIDPEQDQIDKMTRFTNLINIVMGIMTVTHAAGPSTPMLALVVVSIFNFANFVAIVRSLRIMEIMVSFSSLFQTLKDYQKKFKSDEEMKKRTVSMSLFSAIASGDVSKSLSLMNEKLLDFHFAIESSEQLESFRKDSESTTTSHLLAVHKPHVKIGWTLTHIAAAYGNPRVLTALLKKGAPLDKVDINGDTALHVAYIFGSMRCAKIIEQAGADAGATGICDVEGSSAIGELEYEYTPAEFLHDESILKAAQSGREQDVSLLVNFSARKEFQNSPEKRKSLQEKIEEAKQHSVHDLQEELYFVDAMGGCPENSLSGLKYILVENNDAFLHLVKKIARTSEWDSLFTFIAARFALYDAHEKLDFGNFKMDDRSLQVFSPRFFETPEYFPTNFVFNNNNFGDNGINALSDAFKRIGEQLQPMEKIKVEGDDSNSVGEDSKNPNSSATNTAKKYRINLQRNNITLEGVKAMLYACFQHDAPIQSLDFRNQRLPFDADLYNKLADDIVDEVFPLGLKGQLDSFYIRPNWGIDKDDTIVPFRKMQNFDQLNSQRSHNLKETNSRVKLTNSDVKLICAILLHHPSATVLDLTNHDLTSKSLEIISKYILTSTNNKISELHLSQNNWAHDSKDGGSGIIGSGAGNFKNGGIKELANAITKPTSTVSFLHLGSCCLGPAVNNIKESPIYHLTEQLIQAQGSSFLATLDLSNNDLGSKEAGCIIKALNTPKVMSKIKVLNLGENPNFFYDSNTVVMFCKALIEDEGRGKHFELMELGLARTGVNKTNSKNLSEIVMTTKTLKLLDLSNNTLDKGASLWMDKLEKTNKTKEDENIPLSGIVELNLSQCNLDWKFCLNKVNDLIEKNNVIKIINVSKNEDYFVKNEEHLVGSSAHDTEGEGHVKRGSFYELNEESANYDSNNNNAEEDDDGSDDNEDKEDKRKTVVKDQFDLVLRKITGVKEHETKEVEDSLKVRSAVRKKLESDQTEREDQVKLENMISHLDNFSGINIKYWYLKNKQINAEGDAFVGLPNDALDSKQLNMIRFQSTHFIVMVDLSENGAPVKTIVVDIIKGRLIEYEDDEIVSVQSRKHVVLDDEKAQNEMDELDALVQFEVDNNKNKIEIDTDPDGNALPPPSRVERFAHSDKEFTQQDCELASIIVPSPNANENFRSYHRLIINSLPNLSNPSEPITLECTTKHLCDDEKPLTAEEKKARTQLKVSSGFGGVGAKMIGKLLLSPNSCQFLTSLDISDNRISKQGIESLINSMKSLKRSNCILLDVDVSKNVIGQDGAIKFAELLIENSFLQTLNLASNNIDGDGARKLADALEKNKTLVSIDLSGNEGMSHKIESGTDSSADTGINVLFKALLTNRSLKTLKLSNGSCYNMKQQDAQLLATVLKDNNCSITELDLSSNQLSSHTSCIFECLKENVSLTKLTIANNFYGREGAEALCSILDDNSSLVEVDLRNNNFMGNEVGEHLSSSLLNNQTITEFDLRDNHLKKDVLAVIKAHLDTIKHAGEAIDPTTIIEKYKVASRNVLDGAVMAMMHYNNVKRDLMKQERDLVKQATFKKSYGRGRQGRRASVDTSAVSEDVAKKLKKRVFDDLLEIIEKQENAYAFAEMMMAHVANISSKSPGQNVSKPLIESIITMLPFEIDAVTSKICNDPVEMYNFDEQGDRETAEENNKVLIRRHEKMFTSVVEICKTRSSLEELWRDKLHHIMFPFLEKLLWREKISGDKREKYRTVFILEDIFYSYTEFYLSLGVAAECLLDGDKPNTVGVKIVRGVVVDVEKWKASMKECAVTVASALRVLETVTSEYVGSSENDSKRVQTMIMQTDNRCVNALMTVLRVLTSQSLKRYFGEEFDQTLSNLLVMMQRTLRQGSSQKSSGALHSFDAILTNGCLQELKMFADDDDFGIRLKAIHVLELCADDQVFLKRIIVNAKRWRKFHEPDGGEGGVGGESTLGGVNVAAAVVGAEKTHRSSRWKAVKNDFDVMVALKQTLYKKSKPLFLIIRQDLEEIAKYGLPKKAKDLQYSLAGIAILCGAATTPNGGKELSNFYKFEVFFKVFAVAGEADEDAELGEMLCRLCEGISLLLRRVGNTHFGCIELSKHAQELVEALVTSEGRHVEVLKGVGGGLSLSLRRRAERYLKISENLCGAVANVCCAVAEAVAEKKGLGEIDELRAARMAMLAWFDRNCFEATLKLTSVIKSLPSSFSEICHPLRFAIHFSSIVSAHMLAMCVDSANLTKEGDKASPTLVQRCGDFSAGSNLIDDNQELFKVKTLFLQVLLDKFALTNEKNLLEGKEEEESGNASNDFVEGRRVLYAFKGNKQPLFGEFRKIKRISALEEGLTPVDVEGVVFDNGDEVRFDPASSIVKYDSLFKDEVEHEGRHAIVQNLWGASLYIAGLAVKKRLAAYEVVGTWKELLLKLIEEGMKDKEYGVREEILSGAFLLMGKLGESYEGFLEEGVRYEEGGGGKELSGAVDIDVVKLLERHDSDNLDSGSVAVRTGHRHLPCMMLLGELILNLTSSAEKIIDVAGKLVGRWEEKVGEKLANFVDIRRDPPRLVQVWIKLVCRCVMYFVANGEKHTLEDEKFRGVGGKMVETLLDKLEVGKKEVAGNNNHNNYLVNVGIVLDSVAEVLGWGDQVKYTSSLLANPDPTDLRESVLFPADKHGKLAYMDMIKKIWKVGQREDLDDVSKGYVLNIFTGLLCRPFSTGFVEGKELFGAHLGMYDGDWPLFSWIMRKENKKDTMKTNILSIVAELIGVCKEMKDMFGVQGNVVKVLIDLFMKRGSSRSERQEIVAEMFISMRENGWEEQLLKVSSVLFESEKSLQEPFEGWRDTQLNMPKFMLLSVLDRFEGANVVEERDLRSKVLPASQKLLSLIKVKNDESGEIRGLIAKLVYKMLPRADLREISVERIEDFEAEGKHRKEIDLVVKVKEKEEEAGGVRLAVLKSALAEYEGMVTTANPYKALGALGDLLKKKSNMLTEDSYVKKALQNVEALRTLNESNKLIFYCVAVVLGKEMNADQALKISGGLTTGKGYAKEIQKFIQKRIDSRTIDHDVMDRLEKQLGVLDDYISNNKKLVAHTTISGSPDPGGVTHIHLILIMMCRFSNSKEMTKHAYARDDRSKEEVESLRGKVKELEAGFGGVRGGVEGEEFFGMLSGVKAAGLDPSCATKVILHPVSKEEDGFVASNNSELLKTNKNSTIARDSTYGGVVGSSNEFYDFLVKQASNLESGGEFSMTVSPQESIDTLLYLSSSIFDVKSALRGYNPRVWLSCIFANLKQSYENKRFNWEYRKPLLMMLYLILEQPYLHVKVENVDVGVMVFVAKEYLREYLKAMRSEGNRLTVDMSLVLLIWGKLSVLGGGKWMTESLEMVNIITENILIVPSDIVCLGWSILRNFVASKKIGYGELEELMAKDERFGQSKFWMIVAGVEVAFGEGGGGREKVLERLERVCACEVGWCSSFVEIGRVNASLGLEFVLGLVKVASGKENLSLLKIVYACMRVCGGERVGVLKDFREGGYHSCEFGFDLEGMVGGNEGVEEWKSVQDLLLSLDLVEVESACAYVNLLLLCCCLDASFVKRLANDKKTMNVVGAFLDRSLDDSFELLYWTMSLLKMLESERGSVWENCVRGNGFSHLNELPDLFKIQGYAVNDLANLNIMLLAARISEGYEGLYVSPLQVLGHSSGLIVAAIVRNCVLNSELVKEKFGLVKKDKKDSLLVWIDNVGKSFMEVGEGKMEEFQTLKVPVLPACTGPELARC</sequence>
<keyword evidence="2" id="KW-0433">Leucine-rich repeat</keyword>
<feature type="transmembrane region" description="Helical" evidence="7">
    <location>
        <begin position="885"/>
        <end position="903"/>
    </location>
</feature>
<dbReference type="SUPFAM" id="SSF48403">
    <property type="entry name" value="Ankyrin repeat"/>
    <property type="match status" value="1"/>
</dbReference>
<feature type="compositionally biased region" description="Polar residues" evidence="6">
    <location>
        <begin position="1372"/>
        <end position="1390"/>
    </location>
</feature>
<dbReference type="PROSITE" id="PS50297">
    <property type="entry name" value="ANK_REP_REGION"/>
    <property type="match status" value="2"/>
</dbReference>
<feature type="region of interest" description="Disordered" evidence="6">
    <location>
        <begin position="1845"/>
        <end position="1873"/>
    </location>
</feature>
<name>A0A9W7EGW9_9STRA</name>
<feature type="transmembrane region" description="Helical" evidence="7">
    <location>
        <begin position="41"/>
        <end position="59"/>
    </location>
</feature>
<feature type="compositionally biased region" description="Basic and acidic residues" evidence="6">
    <location>
        <begin position="178"/>
        <end position="210"/>
    </location>
</feature>
<feature type="compositionally biased region" description="Basic and acidic residues" evidence="6">
    <location>
        <begin position="533"/>
        <end position="546"/>
    </location>
</feature>
<dbReference type="EMBL" id="BLQM01000286">
    <property type="protein sequence ID" value="GMH80644.1"/>
    <property type="molecule type" value="Genomic_DNA"/>
</dbReference>
<feature type="compositionally biased region" description="Polar residues" evidence="6">
    <location>
        <begin position="715"/>
        <end position="724"/>
    </location>
</feature>
<dbReference type="InterPro" id="IPR036770">
    <property type="entry name" value="Ankyrin_rpt-contain_sf"/>
</dbReference>
<dbReference type="SMART" id="SM00368">
    <property type="entry name" value="LRR_RI"/>
    <property type="match status" value="9"/>
</dbReference>
<dbReference type="Pfam" id="PF13516">
    <property type="entry name" value="LRR_6"/>
    <property type="match status" value="3"/>
</dbReference>
<dbReference type="InterPro" id="IPR002110">
    <property type="entry name" value="Ankyrin_rpt"/>
</dbReference>
<dbReference type="GO" id="GO:0048471">
    <property type="term" value="C:perinuclear region of cytoplasm"/>
    <property type="evidence" value="ECO:0007669"/>
    <property type="project" value="TreeGrafter"/>
</dbReference>
<evidence type="ECO:0000256" key="4">
    <source>
        <dbReference type="PROSITE-ProRule" id="PRU00023"/>
    </source>
</evidence>
<evidence type="ECO:0000313" key="9">
    <source>
        <dbReference type="Proteomes" id="UP001162640"/>
    </source>
</evidence>
<protein>
    <submittedName>
        <fullName evidence="8">Uncharacterized protein</fullName>
    </submittedName>
</protein>
<dbReference type="GO" id="GO:0005096">
    <property type="term" value="F:GTPase activator activity"/>
    <property type="evidence" value="ECO:0007669"/>
    <property type="project" value="UniProtKB-KW"/>
</dbReference>
<dbReference type="GO" id="GO:0006913">
    <property type="term" value="P:nucleocytoplasmic transport"/>
    <property type="evidence" value="ECO:0007669"/>
    <property type="project" value="TreeGrafter"/>
</dbReference>
<feature type="transmembrane region" description="Helical" evidence="7">
    <location>
        <begin position="97"/>
        <end position="115"/>
    </location>
</feature>
<evidence type="ECO:0000313" key="8">
    <source>
        <dbReference type="EMBL" id="GMH80644.1"/>
    </source>
</evidence>
<keyword evidence="5" id="KW-0175">Coiled coil</keyword>